<evidence type="ECO:0000313" key="2">
    <source>
        <dbReference type="EMBL" id="KAG0147246.1"/>
    </source>
</evidence>
<evidence type="ECO:0000256" key="1">
    <source>
        <dbReference type="SAM" id="SignalP"/>
    </source>
</evidence>
<organism evidence="2 3">
    <name type="scientific">Cronartium quercuum f. sp. fusiforme G11</name>
    <dbReference type="NCBI Taxonomy" id="708437"/>
    <lineage>
        <taxon>Eukaryota</taxon>
        <taxon>Fungi</taxon>
        <taxon>Dikarya</taxon>
        <taxon>Basidiomycota</taxon>
        <taxon>Pucciniomycotina</taxon>
        <taxon>Pucciniomycetes</taxon>
        <taxon>Pucciniales</taxon>
        <taxon>Coleosporiaceae</taxon>
        <taxon>Cronartium</taxon>
    </lineage>
</organism>
<accession>A0A9P6TCD5</accession>
<dbReference type="EMBL" id="MU167250">
    <property type="protein sequence ID" value="KAG0147246.1"/>
    <property type="molecule type" value="Genomic_DNA"/>
</dbReference>
<dbReference type="AlphaFoldDB" id="A0A9P6TCD5"/>
<keyword evidence="1" id="KW-0732">Signal</keyword>
<feature type="signal peptide" evidence="1">
    <location>
        <begin position="1"/>
        <end position="23"/>
    </location>
</feature>
<keyword evidence="3" id="KW-1185">Reference proteome</keyword>
<proteinExistence type="predicted"/>
<gene>
    <name evidence="2" type="ORF">CROQUDRAFT_656353</name>
</gene>
<dbReference type="OrthoDB" id="2505776at2759"/>
<feature type="chain" id="PRO_5040234805" evidence="1">
    <location>
        <begin position="24"/>
        <end position="92"/>
    </location>
</feature>
<name>A0A9P6TCD5_9BASI</name>
<dbReference type="Proteomes" id="UP000886653">
    <property type="component" value="Unassembled WGS sequence"/>
</dbReference>
<reference evidence="2" key="1">
    <citation type="submission" date="2013-11" db="EMBL/GenBank/DDBJ databases">
        <title>Genome sequence of the fusiform rust pathogen reveals effectors for host alternation and coevolution with pine.</title>
        <authorList>
            <consortium name="DOE Joint Genome Institute"/>
            <person name="Smith K."/>
            <person name="Pendleton A."/>
            <person name="Kubisiak T."/>
            <person name="Anderson C."/>
            <person name="Salamov A."/>
            <person name="Aerts A."/>
            <person name="Riley R."/>
            <person name="Clum A."/>
            <person name="Lindquist E."/>
            <person name="Ence D."/>
            <person name="Campbell M."/>
            <person name="Kronenberg Z."/>
            <person name="Feau N."/>
            <person name="Dhillon B."/>
            <person name="Hamelin R."/>
            <person name="Burleigh J."/>
            <person name="Smith J."/>
            <person name="Yandell M."/>
            <person name="Nelson C."/>
            <person name="Grigoriev I."/>
            <person name="Davis J."/>
        </authorList>
    </citation>
    <scope>NUCLEOTIDE SEQUENCE</scope>
    <source>
        <strain evidence="2">G11</strain>
    </source>
</reference>
<protein>
    <submittedName>
        <fullName evidence="2">Uncharacterized protein</fullName>
    </submittedName>
</protein>
<evidence type="ECO:0000313" key="3">
    <source>
        <dbReference type="Proteomes" id="UP000886653"/>
    </source>
</evidence>
<sequence length="92" mass="10650">MNEALTTVMLVCIFLGWLHICCGLSHNNCQKARNFILRILSLCHDEDKLDRYNDRTPDNPQDLVPKDVRTIIKNLSITPELEERVCCPMCFT</sequence>
<comment type="caution">
    <text evidence="2">The sequence shown here is derived from an EMBL/GenBank/DDBJ whole genome shotgun (WGS) entry which is preliminary data.</text>
</comment>